<accession>A0A0F7ZZY6</accession>
<keyword evidence="3" id="KW-1185">Reference proteome</keyword>
<feature type="region of interest" description="Disordered" evidence="1">
    <location>
        <begin position="216"/>
        <end position="240"/>
    </location>
</feature>
<protein>
    <submittedName>
        <fullName evidence="2">Uncharacterized protein</fullName>
    </submittedName>
</protein>
<proteinExistence type="predicted"/>
<dbReference type="EMBL" id="KQ031056">
    <property type="protein sequence ID" value="KJZ68049.1"/>
    <property type="molecule type" value="Genomic_DNA"/>
</dbReference>
<dbReference type="OrthoDB" id="5422777at2759"/>
<dbReference type="Proteomes" id="UP000054481">
    <property type="component" value="Unassembled WGS sequence"/>
</dbReference>
<evidence type="ECO:0000256" key="1">
    <source>
        <dbReference type="SAM" id="MobiDB-lite"/>
    </source>
</evidence>
<gene>
    <name evidence="2" type="ORF">HIM_12560</name>
</gene>
<dbReference type="AlphaFoldDB" id="A0A0F7ZZY6"/>
<evidence type="ECO:0000313" key="2">
    <source>
        <dbReference type="EMBL" id="KJZ68049.1"/>
    </source>
</evidence>
<evidence type="ECO:0000313" key="3">
    <source>
        <dbReference type="Proteomes" id="UP000054481"/>
    </source>
</evidence>
<reference evidence="2 3" key="1">
    <citation type="journal article" date="2014" name="Genome Biol. Evol.">
        <title>Comparative genomics and transcriptomics analyses reveal divergent lifestyle features of nematode endoparasitic fungus Hirsutella minnesotensis.</title>
        <authorList>
            <person name="Lai Y."/>
            <person name="Liu K."/>
            <person name="Zhang X."/>
            <person name="Zhang X."/>
            <person name="Li K."/>
            <person name="Wang N."/>
            <person name="Shu C."/>
            <person name="Wu Y."/>
            <person name="Wang C."/>
            <person name="Bushley K.E."/>
            <person name="Xiang M."/>
            <person name="Liu X."/>
        </authorList>
    </citation>
    <scope>NUCLEOTIDE SEQUENCE [LARGE SCALE GENOMIC DNA]</scope>
    <source>
        <strain evidence="2 3">3608</strain>
    </source>
</reference>
<organism evidence="2 3">
    <name type="scientific">Hirsutella minnesotensis 3608</name>
    <dbReference type="NCBI Taxonomy" id="1043627"/>
    <lineage>
        <taxon>Eukaryota</taxon>
        <taxon>Fungi</taxon>
        <taxon>Dikarya</taxon>
        <taxon>Ascomycota</taxon>
        <taxon>Pezizomycotina</taxon>
        <taxon>Sordariomycetes</taxon>
        <taxon>Hypocreomycetidae</taxon>
        <taxon>Hypocreales</taxon>
        <taxon>Ophiocordycipitaceae</taxon>
        <taxon>Hirsutella</taxon>
    </lineage>
</organism>
<sequence>MSAASVISQLRSLVEKAEHLMPKLNKIYPTEEQWCGLYDLSKKLTTNATILNNKTQVLKKTRADRAWKESEKLRSQALACQGDLLTNGRLKQLTVFRRNIITIFEGPKDSKFDSEDMRARKAMTRQRCEKIRQLSHDGIVSWAITFPPSLWAGGSMATDIFTCLLDDIEPDQPPSWPSVIRETLYMLREDESSLQVSPEYEDFLKAHDKLPEEIKGRKKRRRCDDQVQPVPADPLSPSNERREMKHMYTNGDPDCVDALPEPFKRIIWSSRLWNWERSKGMKTTGCLATLFPKDNTQDVSLTIWCGNYEAYHLNSILGLQLAASS</sequence>
<name>A0A0F7ZZY6_9HYPO</name>